<dbReference type="Proteomes" id="UP000271162">
    <property type="component" value="Unassembled WGS sequence"/>
</dbReference>
<accession>A0A0N4YCS2</accession>
<name>A0A0N4YCS2_NIPBR</name>
<gene>
    <name evidence="2" type="ORF">NBR_LOCUS14366</name>
</gene>
<protein>
    <submittedName>
        <fullName evidence="4">Vesicle transport protein</fullName>
    </submittedName>
</protein>
<reference evidence="2 3" key="2">
    <citation type="submission" date="2018-11" db="EMBL/GenBank/DDBJ databases">
        <authorList>
            <consortium name="Pathogen Informatics"/>
        </authorList>
    </citation>
    <scope>NUCLEOTIDE SEQUENCE [LARGE SCALE GENOMIC DNA]</scope>
</reference>
<keyword evidence="1" id="KW-0472">Membrane</keyword>
<evidence type="ECO:0000313" key="2">
    <source>
        <dbReference type="EMBL" id="VDL77955.1"/>
    </source>
</evidence>
<evidence type="ECO:0000256" key="1">
    <source>
        <dbReference type="SAM" id="Phobius"/>
    </source>
</evidence>
<evidence type="ECO:0000313" key="4">
    <source>
        <dbReference type="WBParaSite" id="NBR_0001436501-mRNA-1"/>
    </source>
</evidence>
<proteinExistence type="predicted"/>
<keyword evidence="1" id="KW-1133">Transmembrane helix</keyword>
<organism evidence="4">
    <name type="scientific">Nippostrongylus brasiliensis</name>
    <name type="common">Rat hookworm</name>
    <dbReference type="NCBI Taxonomy" id="27835"/>
    <lineage>
        <taxon>Eukaryota</taxon>
        <taxon>Metazoa</taxon>
        <taxon>Ecdysozoa</taxon>
        <taxon>Nematoda</taxon>
        <taxon>Chromadorea</taxon>
        <taxon>Rhabditida</taxon>
        <taxon>Rhabditina</taxon>
        <taxon>Rhabditomorpha</taxon>
        <taxon>Strongyloidea</taxon>
        <taxon>Heligmosomidae</taxon>
        <taxon>Nippostrongylus</taxon>
    </lineage>
</organism>
<reference evidence="4" key="1">
    <citation type="submission" date="2017-02" db="UniProtKB">
        <authorList>
            <consortium name="WormBaseParasite"/>
        </authorList>
    </citation>
    <scope>IDENTIFICATION</scope>
</reference>
<sequence length="76" mass="8302">MFGTAIKHDSRKKHTDLPTSFVIALGLATVICLATASLGALHMLYISMYITQSGRRLFIVYLANTAPGKMEVLSMN</sequence>
<dbReference type="STRING" id="27835.A0A0N4YCS2"/>
<feature type="transmembrane region" description="Helical" evidence="1">
    <location>
        <begin position="20"/>
        <end position="46"/>
    </location>
</feature>
<keyword evidence="3" id="KW-1185">Reference proteome</keyword>
<dbReference type="WBParaSite" id="NBR_0001436501-mRNA-1">
    <property type="protein sequence ID" value="NBR_0001436501-mRNA-1"/>
    <property type="gene ID" value="NBR_0001436501"/>
</dbReference>
<evidence type="ECO:0000313" key="3">
    <source>
        <dbReference type="Proteomes" id="UP000271162"/>
    </source>
</evidence>
<dbReference type="EMBL" id="UYSL01021337">
    <property type="protein sequence ID" value="VDL77955.1"/>
    <property type="molecule type" value="Genomic_DNA"/>
</dbReference>
<keyword evidence="1" id="KW-0812">Transmembrane</keyword>
<dbReference type="AlphaFoldDB" id="A0A0N4YCS2"/>